<name>A0AAU9C4N1_9GAMM</name>
<accession>A0AAU9C4N1</accession>
<dbReference type="InterPro" id="IPR029044">
    <property type="entry name" value="Nucleotide-diphossugar_trans"/>
</dbReference>
<keyword evidence="2" id="KW-1185">Reference proteome</keyword>
<dbReference type="RefSeq" id="WP_317704515.1">
    <property type="nucleotide sequence ID" value="NZ_AP024714.1"/>
</dbReference>
<dbReference type="KEGG" id="mcau:MIT9_P1688"/>
<sequence>MLYRLKTTAGRTHFAWACRKIYATPPLDTRNALPVTVVTQLRHCDVILYLVAIKSFASRVPFREAIILDDGSLTPRDRQTIGHHIPHSRTIPITRFRDPACPAGGAWERLLAIAEFSRDRYVIQLDSDTLTRAPLEEVCNHIDSNTAFVIGTWDRQGIETMRACSERVQQRVSSLECAHVQLAAEAAFIRLPRVDELNYVRGCAGFAGFPAGSIERGFISEFSQAMESLLGSKWHEWGSEQVMSNVVIANLPEARVLPHPKYTDCSKMTPDTHFIHFVGSCRFKNGRYARLGAETIRNLRNS</sequence>
<proteinExistence type="predicted"/>
<evidence type="ECO:0000313" key="1">
    <source>
        <dbReference type="EMBL" id="BCX82104.1"/>
    </source>
</evidence>
<gene>
    <name evidence="1" type="ORF">MIT9_P1688</name>
</gene>
<dbReference type="Proteomes" id="UP001321825">
    <property type="component" value="Chromosome"/>
</dbReference>
<dbReference type="SUPFAM" id="SSF53448">
    <property type="entry name" value="Nucleotide-diphospho-sugar transferases"/>
    <property type="match status" value="1"/>
</dbReference>
<evidence type="ECO:0008006" key="3">
    <source>
        <dbReference type="Google" id="ProtNLM"/>
    </source>
</evidence>
<organism evidence="1 2">
    <name type="scientific">Methylomarinovum caldicuralii</name>
    <dbReference type="NCBI Taxonomy" id="438856"/>
    <lineage>
        <taxon>Bacteria</taxon>
        <taxon>Pseudomonadati</taxon>
        <taxon>Pseudomonadota</taxon>
        <taxon>Gammaproteobacteria</taxon>
        <taxon>Methylococcales</taxon>
        <taxon>Methylothermaceae</taxon>
        <taxon>Methylomarinovum</taxon>
    </lineage>
</organism>
<reference evidence="2" key="1">
    <citation type="journal article" date="2024" name="Int. J. Syst. Evol. Microbiol.">
        <title>Methylomarinovum tepidoasis sp. nov., a moderately thermophilic methanotroph of the family Methylothermaceae isolated from a deep-sea hydrothermal field.</title>
        <authorList>
            <person name="Hirayama H."/>
            <person name="Takaki Y."/>
            <person name="Abe M."/>
            <person name="Miyazaki M."/>
            <person name="Uematsu K."/>
            <person name="Matsui Y."/>
            <person name="Takai K."/>
        </authorList>
    </citation>
    <scope>NUCLEOTIDE SEQUENCE [LARGE SCALE GENOMIC DNA]</scope>
    <source>
        <strain evidence="2">IT-9</strain>
    </source>
</reference>
<evidence type="ECO:0000313" key="2">
    <source>
        <dbReference type="Proteomes" id="UP001321825"/>
    </source>
</evidence>
<protein>
    <recommendedName>
        <fullName evidence="3">Glycosyltransferase 2-like domain-containing protein</fullName>
    </recommendedName>
</protein>
<dbReference type="EMBL" id="AP024714">
    <property type="protein sequence ID" value="BCX82104.1"/>
    <property type="molecule type" value="Genomic_DNA"/>
</dbReference>
<dbReference type="AlphaFoldDB" id="A0AAU9C4N1"/>